<feature type="binding site" description="axial binding residue" evidence="8">
    <location>
        <position position="445"/>
    </location>
    <ligand>
        <name>heme</name>
        <dbReference type="ChEBI" id="CHEBI:30413"/>
    </ligand>
    <ligandPart>
        <name>Fe</name>
        <dbReference type="ChEBI" id="CHEBI:18248"/>
    </ligandPart>
</feature>
<dbReference type="PANTHER" id="PTHR46300:SF7">
    <property type="entry name" value="P450, PUTATIVE (EUROFUNG)-RELATED"/>
    <property type="match status" value="1"/>
</dbReference>
<dbReference type="GO" id="GO:0004497">
    <property type="term" value="F:monooxygenase activity"/>
    <property type="evidence" value="ECO:0007669"/>
    <property type="project" value="UniProtKB-KW"/>
</dbReference>
<dbReference type="OrthoDB" id="1103324at2759"/>
<evidence type="ECO:0000256" key="8">
    <source>
        <dbReference type="PIRSR" id="PIRSR602401-1"/>
    </source>
</evidence>
<proteinExistence type="inferred from homology"/>
<evidence type="ECO:0000256" key="1">
    <source>
        <dbReference type="ARBA" id="ARBA00001971"/>
    </source>
</evidence>
<reference evidence="11" key="1">
    <citation type="journal article" date="2017" name="Nat. Microbiol.">
        <title>Global analysis of biosynthetic gene clusters reveals vast potential of secondary metabolite production in Penicillium species.</title>
        <authorList>
            <person name="Nielsen J.C."/>
            <person name="Grijseels S."/>
            <person name="Prigent S."/>
            <person name="Ji B."/>
            <person name="Dainat J."/>
            <person name="Nielsen K.F."/>
            <person name="Frisvad J.C."/>
            <person name="Workman M."/>
            <person name="Nielsen J."/>
        </authorList>
    </citation>
    <scope>NUCLEOTIDE SEQUENCE [LARGE SCALE GENOMIC DNA]</scope>
    <source>
        <strain evidence="11">IBT 29486</strain>
    </source>
</reference>
<dbReference type="PROSITE" id="PS00086">
    <property type="entry name" value="CYTOCHROME_P450"/>
    <property type="match status" value="1"/>
</dbReference>
<evidence type="ECO:0000256" key="5">
    <source>
        <dbReference type="ARBA" id="ARBA00023002"/>
    </source>
</evidence>
<dbReference type="GO" id="GO:0020037">
    <property type="term" value="F:heme binding"/>
    <property type="evidence" value="ECO:0007669"/>
    <property type="project" value="InterPro"/>
</dbReference>
<evidence type="ECO:0000256" key="4">
    <source>
        <dbReference type="ARBA" id="ARBA00022723"/>
    </source>
</evidence>
<dbReference type="PANTHER" id="PTHR46300">
    <property type="entry name" value="P450, PUTATIVE (EUROFUNG)-RELATED-RELATED"/>
    <property type="match status" value="1"/>
</dbReference>
<organism evidence="10 11">
    <name type="scientific">Penicillium vulpinum</name>
    <dbReference type="NCBI Taxonomy" id="29845"/>
    <lineage>
        <taxon>Eukaryota</taxon>
        <taxon>Fungi</taxon>
        <taxon>Dikarya</taxon>
        <taxon>Ascomycota</taxon>
        <taxon>Pezizomycotina</taxon>
        <taxon>Eurotiomycetes</taxon>
        <taxon>Eurotiomycetidae</taxon>
        <taxon>Eurotiales</taxon>
        <taxon>Aspergillaceae</taxon>
        <taxon>Penicillium</taxon>
    </lineage>
</organism>
<sequence>MASPTIVASIAALTLATWAVWRRFFTRPANFPPGPWGLPIVGNLHQIPQGLPFLAFDGWAKKWGPIVGFKLGSQNAVALHDAALVHELIVKKATVFSARPPRYVAQEHVIPEGKHIHPVFMNNDYAMRLRAVTKDYLSGAGLFKLAPMAKAIGMRLVYDIYQSDGDWADDLAQWAITTPVALMTGAPVKAFGDNFTHDYHQMTIVFEEIMVSGAADIIPFLRWVPAVLSDWKRRAPSIRKAVLQAYDTLMSVAKIEHGGSFRGLIPALLSQSADPATAPDLRMSETEIKIMMGGLLDAGFASTVATFETIVLALTKHPNVLRKVQAEIDEVLGAGDEVLLPEHIDRARLPYLHACVMEVLRWHAPTPIPLPREVEADVEVRGYRIPKGTTVMTNVWTIQRDPEFYDDPESFIPERYLRNPLGIKDGTSTQNRKPLYTFGFGRRECPGKDFFFQQMEITMAQLIWAFDFVPTGPLDTDDRTGFVFGVASRPNPLNMKFIPRRSPDTLLAEKRKADIALDKILGF</sequence>
<evidence type="ECO:0000256" key="2">
    <source>
        <dbReference type="ARBA" id="ARBA00010617"/>
    </source>
</evidence>
<gene>
    <name evidence="10" type="ORF">PENVUL_c004G10257</name>
</gene>
<evidence type="ECO:0008006" key="12">
    <source>
        <dbReference type="Google" id="ProtNLM"/>
    </source>
</evidence>
<dbReference type="PRINTS" id="PR00463">
    <property type="entry name" value="EP450I"/>
</dbReference>
<dbReference type="InterPro" id="IPR002401">
    <property type="entry name" value="Cyt_P450_E_grp-I"/>
</dbReference>
<keyword evidence="7 9" id="KW-0503">Monooxygenase</keyword>
<evidence type="ECO:0000256" key="3">
    <source>
        <dbReference type="ARBA" id="ARBA00022617"/>
    </source>
</evidence>
<dbReference type="GO" id="GO:0043386">
    <property type="term" value="P:mycotoxin biosynthetic process"/>
    <property type="evidence" value="ECO:0007669"/>
    <property type="project" value="UniProtKB-ARBA"/>
</dbReference>
<dbReference type="InterPro" id="IPR001128">
    <property type="entry name" value="Cyt_P450"/>
</dbReference>
<dbReference type="Proteomes" id="UP000191518">
    <property type="component" value="Unassembled WGS sequence"/>
</dbReference>
<evidence type="ECO:0000256" key="6">
    <source>
        <dbReference type="ARBA" id="ARBA00023004"/>
    </source>
</evidence>
<keyword evidence="5 9" id="KW-0560">Oxidoreductase</keyword>
<keyword evidence="11" id="KW-1185">Reference proteome</keyword>
<keyword evidence="6 8" id="KW-0408">Iron</keyword>
<dbReference type="STRING" id="29845.A0A1V6S8E0"/>
<name>A0A1V6S8E0_9EURO</name>
<evidence type="ECO:0000256" key="7">
    <source>
        <dbReference type="ARBA" id="ARBA00023033"/>
    </source>
</evidence>
<evidence type="ECO:0000256" key="9">
    <source>
        <dbReference type="RuleBase" id="RU000461"/>
    </source>
</evidence>
<evidence type="ECO:0000313" key="11">
    <source>
        <dbReference type="Proteomes" id="UP000191518"/>
    </source>
</evidence>
<evidence type="ECO:0000313" key="10">
    <source>
        <dbReference type="EMBL" id="OQE10315.1"/>
    </source>
</evidence>
<comment type="caution">
    <text evidence="10">The sequence shown here is derived from an EMBL/GenBank/DDBJ whole genome shotgun (WGS) entry which is preliminary data.</text>
</comment>
<accession>A0A1V6S8E0</accession>
<dbReference type="InterPro" id="IPR017972">
    <property type="entry name" value="Cyt_P450_CS"/>
</dbReference>
<keyword evidence="3 8" id="KW-0349">Heme</keyword>
<dbReference type="SUPFAM" id="SSF48264">
    <property type="entry name" value="Cytochrome P450"/>
    <property type="match status" value="1"/>
</dbReference>
<comment type="similarity">
    <text evidence="2 9">Belongs to the cytochrome P450 family.</text>
</comment>
<dbReference type="Gene3D" id="1.10.630.10">
    <property type="entry name" value="Cytochrome P450"/>
    <property type="match status" value="1"/>
</dbReference>
<dbReference type="EMBL" id="MDYP01000004">
    <property type="protein sequence ID" value="OQE10315.1"/>
    <property type="molecule type" value="Genomic_DNA"/>
</dbReference>
<keyword evidence="4 8" id="KW-0479">Metal-binding</keyword>
<protein>
    <recommendedName>
        <fullName evidence="12">Cytochrome P450</fullName>
    </recommendedName>
</protein>
<dbReference type="GO" id="GO:0005506">
    <property type="term" value="F:iron ion binding"/>
    <property type="evidence" value="ECO:0007669"/>
    <property type="project" value="InterPro"/>
</dbReference>
<dbReference type="AlphaFoldDB" id="A0A1V6S8E0"/>
<dbReference type="GO" id="GO:0016705">
    <property type="term" value="F:oxidoreductase activity, acting on paired donors, with incorporation or reduction of molecular oxygen"/>
    <property type="evidence" value="ECO:0007669"/>
    <property type="project" value="InterPro"/>
</dbReference>
<dbReference type="Pfam" id="PF00067">
    <property type="entry name" value="p450"/>
    <property type="match status" value="1"/>
</dbReference>
<dbReference type="InterPro" id="IPR036396">
    <property type="entry name" value="Cyt_P450_sf"/>
</dbReference>
<comment type="cofactor">
    <cofactor evidence="1 8">
        <name>heme</name>
        <dbReference type="ChEBI" id="CHEBI:30413"/>
    </cofactor>
</comment>
<dbReference type="InterPro" id="IPR050364">
    <property type="entry name" value="Cytochrome_P450_fung"/>
</dbReference>